<dbReference type="EC" id="3.5.1.2" evidence="10"/>
<dbReference type="PROSITE" id="PS51273">
    <property type="entry name" value="GATASE_TYPE_1"/>
    <property type="match status" value="1"/>
</dbReference>
<dbReference type="SUPFAM" id="SSF52317">
    <property type="entry name" value="Class I glutamine amidotransferase-like"/>
    <property type="match status" value="1"/>
</dbReference>
<dbReference type="PANTHER" id="PTHR42701:SF1">
    <property type="entry name" value="IMIDAZOLE GLYCEROL PHOSPHATE SYNTHASE SUBUNIT HISH"/>
    <property type="match status" value="1"/>
</dbReference>
<accession>A0A7V2F5G6</accession>
<dbReference type="PANTHER" id="PTHR42701">
    <property type="entry name" value="IMIDAZOLE GLYCEROL PHOSPHATE SYNTHASE SUBUNIT HISH"/>
    <property type="match status" value="1"/>
</dbReference>
<gene>
    <name evidence="10 13" type="primary">hisH</name>
    <name evidence="13" type="ORF">ENO59_00780</name>
</gene>
<reference evidence="13" key="1">
    <citation type="journal article" date="2020" name="mSystems">
        <title>Genome- and Community-Level Interaction Insights into Carbon Utilization and Element Cycling Functions of Hydrothermarchaeota in Hydrothermal Sediment.</title>
        <authorList>
            <person name="Zhou Z."/>
            <person name="Liu Y."/>
            <person name="Xu W."/>
            <person name="Pan J."/>
            <person name="Luo Z.H."/>
            <person name="Li M."/>
        </authorList>
    </citation>
    <scope>NUCLEOTIDE SEQUENCE [LARGE SCALE GENOMIC DNA]</scope>
    <source>
        <strain evidence="13">SpSt-143</strain>
    </source>
</reference>
<keyword evidence="10" id="KW-0963">Cytoplasm</keyword>
<evidence type="ECO:0000256" key="7">
    <source>
        <dbReference type="ARBA" id="ARBA00023239"/>
    </source>
</evidence>
<evidence type="ECO:0000256" key="8">
    <source>
        <dbReference type="ARBA" id="ARBA00047838"/>
    </source>
</evidence>
<evidence type="ECO:0000313" key="13">
    <source>
        <dbReference type="EMBL" id="HER95047.1"/>
    </source>
</evidence>
<dbReference type="InterPro" id="IPR029062">
    <property type="entry name" value="Class_I_gatase-like"/>
</dbReference>
<dbReference type="Gene3D" id="3.40.50.880">
    <property type="match status" value="1"/>
</dbReference>
<comment type="catalytic activity">
    <reaction evidence="9 10">
        <text>L-glutamine + H2O = L-glutamate + NH4(+)</text>
        <dbReference type="Rhea" id="RHEA:15889"/>
        <dbReference type="ChEBI" id="CHEBI:15377"/>
        <dbReference type="ChEBI" id="CHEBI:28938"/>
        <dbReference type="ChEBI" id="CHEBI:29985"/>
        <dbReference type="ChEBI" id="CHEBI:58359"/>
        <dbReference type="EC" id="3.5.1.2"/>
    </reaction>
</comment>
<dbReference type="GO" id="GO:0004359">
    <property type="term" value="F:glutaminase activity"/>
    <property type="evidence" value="ECO:0007669"/>
    <property type="project" value="UniProtKB-EC"/>
</dbReference>
<sequence length="207" mass="22939">MVTIIDYGIGNLRSLEKAFQAVGVEVLRTDDPERVRQATRLVLPGVGAFGACIAEIRRRGLEQAILEAVDRGTPLLGVCAGLQLLFEESEEHGRHRGLGLLPGRVIRFPETTPDGQRLKIPHMGWNTITRHQVGGLLDGIPEGAFFYFVHSYYAAATRPEDVLASSTYGIPFPAIVGRDRIFGVQFHPEKSQQYGLRILKNFADLLF</sequence>
<feature type="active site" evidence="10 11">
    <location>
        <position position="187"/>
    </location>
</feature>
<comment type="subunit">
    <text evidence="2 10">Heterodimer of HisH and HisF.</text>
</comment>
<evidence type="ECO:0000256" key="11">
    <source>
        <dbReference type="PIRSR" id="PIRSR000495-1"/>
    </source>
</evidence>
<evidence type="ECO:0000256" key="3">
    <source>
        <dbReference type="ARBA" id="ARBA00022605"/>
    </source>
</evidence>
<dbReference type="GO" id="GO:0016829">
    <property type="term" value="F:lyase activity"/>
    <property type="evidence" value="ECO:0007669"/>
    <property type="project" value="UniProtKB-KW"/>
</dbReference>
<dbReference type="EMBL" id="DSGB01000001">
    <property type="protein sequence ID" value="HER95047.1"/>
    <property type="molecule type" value="Genomic_DNA"/>
</dbReference>
<evidence type="ECO:0000256" key="6">
    <source>
        <dbReference type="ARBA" id="ARBA00023102"/>
    </source>
</evidence>
<comment type="subcellular location">
    <subcellularLocation>
        <location evidence="10">Cytoplasm</location>
    </subcellularLocation>
</comment>
<dbReference type="CDD" id="cd01748">
    <property type="entry name" value="GATase1_IGP_Synthase"/>
    <property type="match status" value="1"/>
</dbReference>
<feature type="active site" evidence="10 11">
    <location>
        <position position="189"/>
    </location>
</feature>
<evidence type="ECO:0000256" key="5">
    <source>
        <dbReference type="ARBA" id="ARBA00022962"/>
    </source>
</evidence>
<comment type="pathway">
    <text evidence="1 10">Amino-acid biosynthesis; L-histidine biosynthesis; L-histidine from 5-phospho-alpha-D-ribose 1-diphosphate: step 5/9.</text>
</comment>
<evidence type="ECO:0000259" key="12">
    <source>
        <dbReference type="Pfam" id="PF00117"/>
    </source>
</evidence>
<dbReference type="GO" id="GO:0005737">
    <property type="term" value="C:cytoplasm"/>
    <property type="evidence" value="ECO:0007669"/>
    <property type="project" value="UniProtKB-SubCell"/>
</dbReference>
<comment type="catalytic activity">
    <reaction evidence="8 10">
        <text>5-[(5-phospho-1-deoxy-D-ribulos-1-ylimino)methylamino]-1-(5-phospho-beta-D-ribosyl)imidazole-4-carboxamide + L-glutamine = D-erythro-1-(imidazol-4-yl)glycerol 3-phosphate + 5-amino-1-(5-phospho-beta-D-ribosyl)imidazole-4-carboxamide + L-glutamate + H(+)</text>
        <dbReference type="Rhea" id="RHEA:24793"/>
        <dbReference type="ChEBI" id="CHEBI:15378"/>
        <dbReference type="ChEBI" id="CHEBI:29985"/>
        <dbReference type="ChEBI" id="CHEBI:58278"/>
        <dbReference type="ChEBI" id="CHEBI:58359"/>
        <dbReference type="ChEBI" id="CHEBI:58475"/>
        <dbReference type="ChEBI" id="CHEBI:58525"/>
        <dbReference type="EC" id="4.3.2.10"/>
    </reaction>
</comment>
<keyword evidence="7 10" id="KW-0456">Lyase</keyword>
<dbReference type="PIRSF" id="PIRSF000495">
    <property type="entry name" value="Amidotransf_hisH"/>
    <property type="match status" value="1"/>
</dbReference>
<dbReference type="InterPro" id="IPR017926">
    <property type="entry name" value="GATASE"/>
</dbReference>
<dbReference type="InterPro" id="IPR010139">
    <property type="entry name" value="Imidazole-glycPsynth_HisH"/>
</dbReference>
<dbReference type="Pfam" id="PF00117">
    <property type="entry name" value="GATase"/>
    <property type="match status" value="1"/>
</dbReference>
<dbReference type="HAMAP" id="MF_00278">
    <property type="entry name" value="HisH"/>
    <property type="match status" value="1"/>
</dbReference>
<keyword evidence="6 10" id="KW-0368">Histidine biosynthesis</keyword>
<comment type="function">
    <text evidence="10">IGPS catalyzes the conversion of PRFAR and glutamine to IGP, AICAR and glutamate. The HisH subunit catalyzes the hydrolysis of glutamine to glutamate and ammonia as part of the synthesis of IGP and AICAR. The resulting ammonia molecule is channeled to the active site of HisF.</text>
</comment>
<dbReference type="UniPathway" id="UPA00031">
    <property type="reaction ID" value="UER00010"/>
</dbReference>
<organism evidence="13">
    <name type="scientific">Rhodothermus marinus</name>
    <name type="common">Rhodothermus obamensis</name>
    <dbReference type="NCBI Taxonomy" id="29549"/>
    <lineage>
        <taxon>Bacteria</taxon>
        <taxon>Pseudomonadati</taxon>
        <taxon>Rhodothermota</taxon>
        <taxon>Rhodothermia</taxon>
        <taxon>Rhodothermales</taxon>
        <taxon>Rhodothermaceae</taxon>
        <taxon>Rhodothermus</taxon>
    </lineage>
</organism>
<name>A0A7V2F5G6_RHOMR</name>
<dbReference type="AlphaFoldDB" id="A0A7V2F5G6"/>
<evidence type="ECO:0000256" key="4">
    <source>
        <dbReference type="ARBA" id="ARBA00022801"/>
    </source>
</evidence>
<evidence type="ECO:0000256" key="2">
    <source>
        <dbReference type="ARBA" id="ARBA00011152"/>
    </source>
</evidence>
<dbReference type="GO" id="GO:0000105">
    <property type="term" value="P:L-histidine biosynthetic process"/>
    <property type="evidence" value="ECO:0007669"/>
    <property type="project" value="UniProtKB-UniRule"/>
</dbReference>
<evidence type="ECO:0000256" key="10">
    <source>
        <dbReference type="HAMAP-Rule" id="MF_00278"/>
    </source>
</evidence>
<keyword evidence="4 10" id="KW-0378">Hydrolase</keyword>
<dbReference type="NCBIfam" id="TIGR01855">
    <property type="entry name" value="IMP_synth_hisH"/>
    <property type="match status" value="1"/>
</dbReference>
<dbReference type="EC" id="4.3.2.10" evidence="10"/>
<keyword evidence="5 10" id="KW-0315">Glutamine amidotransferase</keyword>
<comment type="caution">
    <text evidence="13">The sequence shown here is derived from an EMBL/GenBank/DDBJ whole genome shotgun (WGS) entry which is preliminary data.</text>
</comment>
<protein>
    <recommendedName>
        <fullName evidence="10">Imidazole glycerol phosphate synthase subunit HisH</fullName>
        <ecNumber evidence="10">4.3.2.10</ecNumber>
    </recommendedName>
    <alternativeName>
        <fullName evidence="10">IGP synthase glutaminase subunit</fullName>
        <ecNumber evidence="10">3.5.1.2</ecNumber>
    </alternativeName>
    <alternativeName>
        <fullName evidence="10">IGP synthase subunit HisH</fullName>
    </alternativeName>
    <alternativeName>
        <fullName evidence="10">ImGP synthase subunit HisH</fullName>
        <shortName evidence="10">IGPS subunit HisH</shortName>
    </alternativeName>
</protein>
<proteinExistence type="inferred from homology"/>
<dbReference type="GO" id="GO:0000107">
    <property type="term" value="F:imidazoleglycerol-phosphate synthase activity"/>
    <property type="evidence" value="ECO:0007669"/>
    <property type="project" value="UniProtKB-UniRule"/>
</dbReference>
<feature type="domain" description="Glutamine amidotransferase" evidence="12">
    <location>
        <begin position="4"/>
        <end position="202"/>
    </location>
</feature>
<feature type="active site" description="Nucleophile" evidence="10 11">
    <location>
        <position position="79"/>
    </location>
</feature>
<evidence type="ECO:0000256" key="9">
    <source>
        <dbReference type="ARBA" id="ARBA00049534"/>
    </source>
</evidence>
<evidence type="ECO:0000256" key="1">
    <source>
        <dbReference type="ARBA" id="ARBA00005091"/>
    </source>
</evidence>
<keyword evidence="3 10" id="KW-0028">Amino-acid biosynthesis</keyword>